<name>A0A8H3PII4_9LECA</name>
<keyword evidence="3" id="KW-1185">Reference proteome</keyword>
<feature type="region of interest" description="Disordered" evidence="1">
    <location>
        <begin position="1"/>
        <end position="48"/>
    </location>
</feature>
<evidence type="ECO:0000256" key="1">
    <source>
        <dbReference type="SAM" id="MobiDB-lite"/>
    </source>
</evidence>
<sequence length="535" mass="61006">MPRGRPPIQRTKEEANIARRAQVRRNVQAYRRRKHCGSGSEAPQTPPKKPFTFVFEQWGEQDSPPLLRTELDAPLEHQCDITKRDRGRRLLHHSDGITASCKMNRATTMLKCSAEIPPEINAARVSRQQFTSHAATAFLPMQQNRRGVFSETGPHWVQLIPDLVNRYDVLDSSIQALCLMQISYVKQERWLFRSSLTFYDSALQALRGALAQPNKAFRIEIFAAAMALATYELLQGIDASESRGWMYHIEGASSYLNAFPELDVCSFSHQISFHFLETVCIFDALGARKPSCFSTSKWWRSTVDRFGDHIYGSLLRMITSLPTILQRCDESMALAASVEAYERRSTLLQMAFCIERAFLDWIETTMAQLSLSQPPLVSTIQESCDSHAETAQPEISFPNIYTARLFLLYWSSMILLYESIADLLRSIESCSEFADLDASFRCDLLDNAFTLEKYMEISHNFATKIRQSVRFCLQPEIGVIGKTLILLPLWIARNHFAKRDDGQARWCSALLDQLGQSNLTFGLRVRKSISRSVLR</sequence>
<dbReference type="OrthoDB" id="5415874at2759"/>
<protein>
    <submittedName>
        <fullName evidence="2">Uncharacterized protein</fullName>
    </submittedName>
</protein>
<organism evidence="2 3">
    <name type="scientific">Imshaugia aleurites</name>
    <dbReference type="NCBI Taxonomy" id="172621"/>
    <lineage>
        <taxon>Eukaryota</taxon>
        <taxon>Fungi</taxon>
        <taxon>Dikarya</taxon>
        <taxon>Ascomycota</taxon>
        <taxon>Pezizomycotina</taxon>
        <taxon>Lecanoromycetes</taxon>
        <taxon>OSLEUM clade</taxon>
        <taxon>Lecanoromycetidae</taxon>
        <taxon>Lecanorales</taxon>
        <taxon>Lecanorineae</taxon>
        <taxon>Parmeliaceae</taxon>
        <taxon>Imshaugia</taxon>
    </lineage>
</organism>
<comment type="caution">
    <text evidence="2">The sequence shown here is derived from an EMBL/GenBank/DDBJ whole genome shotgun (WGS) entry which is preliminary data.</text>
</comment>
<dbReference type="PANTHER" id="PTHR38111:SF11">
    <property type="entry name" value="TRANSCRIPTION FACTOR DOMAIN-CONTAINING PROTEIN-RELATED"/>
    <property type="match status" value="1"/>
</dbReference>
<dbReference type="Proteomes" id="UP000664534">
    <property type="component" value="Unassembled WGS sequence"/>
</dbReference>
<dbReference type="EMBL" id="CAJPDT010000171">
    <property type="protein sequence ID" value="CAF9942166.1"/>
    <property type="molecule type" value="Genomic_DNA"/>
</dbReference>
<dbReference type="PANTHER" id="PTHR38111">
    <property type="entry name" value="ZN(2)-C6 FUNGAL-TYPE DOMAIN-CONTAINING PROTEIN-RELATED"/>
    <property type="match status" value="1"/>
</dbReference>
<feature type="compositionally biased region" description="Low complexity" evidence="1">
    <location>
        <begin position="18"/>
        <end position="29"/>
    </location>
</feature>
<gene>
    <name evidence="2" type="ORF">IMSHALPRED_003394</name>
</gene>
<dbReference type="AlphaFoldDB" id="A0A8H3PII4"/>
<accession>A0A8H3PII4</accession>
<reference evidence="2" key="1">
    <citation type="submission" date="2021-03" db="EMBL/GenBank/DDBJ databases">
        <authorList>
            <person name="Tagirdzhanova G."/>
        </authorList>
    </citation>
    <scope>NUCLEOTIDE SEQUENCE</scope>
</reference>
<evidence type="ECO:0000313" key="2">
    <source>
        <dbReference type="EMBL" id="CAF9942166.1"/>
    </source>
</evidence>
<dbReference type="InterPro" id="IPR053178">
    <property type="entry name" value="Osmoadaptation_assoc"/>
</dbReference>
<proteinExistence type="predicted"/>
<evidence type="ECO:0000313" key="3">
    <source>
        <dbReference type="Proteomes" id="UP000664534"/>
    </source>
</evidence>